<feature type="domain" description="HTH OST-type" evidence="9">
    <location>
        <begin position="367"/>
        <end position="434"/>
    </location>
</feature>
<evidence type="ECO:0000256" key="3">
    <source>
        <dbReference type="ARBA" id="ARBA00022737"/>
    </source>
</evidence>
<dbReference type="Gene3D" id="2.30.30.140">
    <property type="match status" value="2"/>
</dbReference>
<dbReference type="PROSITE" id="PS50304">
    <property type="entry name" value="TUDOR"/>
    <property type="match status" value="1"/>
</dbReference>
<organism evidence="10 11">
    <name type="scientific">Labeo rohita</name>
    <name type="common">Indian major carp</name>
    <name type="synonym">Cyprinus rohita</name>
    <dbReference type="NCBI Taxonomy" id="84645"/>
    <lineage>
        <taxon>Eukaryota</taxon>
        <taxon>Metazoa</taxon>
        <taxon>Chordata</taxon>
        <taxon>Craniata</taxon>
        <taxon>Vertebrata</taxon>
        <taxon>Euteleostomi</taxon>
        <taxon>Actinopterygii</taxon>
        <taxon>Neopterygii</taxon>
        <taxon>Teleostei</taxon>
        <taxon>Ostariophysi</taxon>
        <taxon>Cypriniformes</taxon>
        <taxon>Cyprinidae</taxon>
        <taxon>Labeoninae</taxon>
        <taxon>Labeonini</taxon>
        <taxon>Labeo</taxon>
    </lineage>
</organism>
<evidence type="ECO:0000256" key="2">
    <source>
        <dbReference type="ARBA" id="ARBA00022490"/>
    </source>
</evidence>
<feature type="domain" description="HTH OST-type" evidence="9">
    <location>
        <begin position="61"/>
        <end position="134"/>
    </location>
</feature>
<dbReference type="PROSITE" id="PS51644">
    <property type="entry name" value="HTH_OST"/>
    <property type="match status" value="3"/>
</dbReference>
<feature type="region of interest" description="Disordered" evidence="7">
    <location>
        <begin position="425"/>
        <end position="462"/>
    </location>
</feature>
<dbReference type="SMART" id="SM00333">
    <property type="entry name" value="TUDOR"/>
    <property type="match status" value="2"/>
</dbReference>
<keyword evidence="3" id="KW-0677">Repeat</keyword>
<evidence type="ECO:0000259" key="9">
    <source>
        <dbReference type="PROSITE" id="PS51644"/>
    </source>
</evidence>
<keyword evidence="6" id="KW-0694">RNA-binding</keyword>
<feature type="compositionally biased region" description="Basic and acidic residues" evidence="7">
    <location>
        <begin position="17"/>
        <end position="27"/>
    </location>
</feature>
<comment type="subcellular location">
    <subcellularLocation>
        <location evidence="1">Cytoplasm</location>
    </subcellularLocation>
</comment>
<keyword evidence="11" id="KW-1185">Reference proteome</keyword>
<dbReference type="InterPro" id="IPR025605">
    <property type="entry name" value="OST-HTH/LOTUS_dom"/>
</dbReference>
<dbReference type="InterPro" id="IPR035437">
    <property type="entry name" value="SNase_OB-fold_sf"/>
</dbReference>
<feature type="compositionally biased region" description="Low complexity" evidence="7">
    <location>
        <begin position="446"/>
        <end position="462"/>
    </location>
</feature>
<dbReference type="Pfam" id="PF12872">
    <property type="entry name" value="OST-HTH"/>
    <property type="match status" value="2"/>
</dbReference>
<dbReference type="PANTHER" id="PTHR22948">
    <property type="entry name" value="TUDOR DOMAIN CONTAINING PROTEIN"/>
    <property type="match status" value="1"/>
</dbReference>
<dbReference type="Proteomes" id="UP000830375">
    <property type="component" value="Unassembled WGS sequence"/>
</dbReference>
<keyword evidence="2" id="KW-0963">Cytoplasm</keyword>
<feature type="region of interest" description="Disordered" evidence="7">
    <location>
        <begin position="947"/>
        <end position="1000"/>
    </location>
</feature>
<dbReference type="InterPro" id="IPR002999">
    <property type="entry name" value="Tudor"/>
</dbReference>
<gene>
    <name evidence="10" type="ORF">H4Q32_001220</name>
</gene>
<feature type="compositionally biased region" description="Gly residues" evidence="7">
    <location>
        <begin position="269"/>
        <end position="279"/>
    </location>
</feature>
<feature type="compositionally biased region" description="Polar residues" evidence="7">
    <location>
        <begin position="337"/>
        <end position="354"/>
    </location>
</feature>
<dbReference type="Gene3D" id="3.30.420.610">
    <property type="entry name" value="LOTUS domain-like"/>
    <property type="match status" value="3"/>
</dbReference>
<comment type="caution">
    <text evidence="10">The sequence shown here is derived from an EMBL/GenBank/DDBJ whole genome shotgun (WGS) entry which is preliminary data.</text>
</comment>
<keyword evidence="4" id="KW-0221">Differentiation</keyword>
<dbReference type="CDD" id="cd20428">
    <property type="entry name" value="Tudor_TDRD7_rpt2"/>
    <property type="match status" value="1"/>
</dbReference>
<evidence type="ECO:0000256" key="6">
    <source>
        <dbReference type="ARBA" id="ARBA00022884"/>
    </source>
</evidence>
<dbReference type="Pfam" id="PF00567">
    <property type="entry name" value="TUDOR"/>
    <property type="match status" value="3"/>
</dbReference>
<evidence type="ECO:0000313" key="10">
    <source>
        <dbReference type="EMBL" id="KAI2662385.1"/>
    </source>
</evidence>
<accession>A0ABQ8MIB0</accession>
<feature type="region of interest" description="Disordered" evidence="7">
    <location>
        <begin position="246"/>
        <end position="366"/>
    </location>
</feature>
<feature type="domain" description="HTH OST-type" evidence="9">
    <location>
        <begin position="461"/>
        <end position="531"/>
    </location>
</feature>
<protein>
    <submittedName>
        <fullName evidence="10">Tudor domain-containing protein 7B</fullName>
    </submittedName>
</protein>
<dbReference type="InterPro" id="IPR047448">
    <property type="entry name" value="Tudor_TDRD7_rpt2"/>
</dbReference>
<dbReference type="InterPro" id="IPR041966">
    <property type="entry name" value="LOTUS-like"/>
</dbReference>
<evidence type="ECO:0000256" key="5">
    <source>
        <dbReference type="ARBA" id="ARBA00022871"/>
    </source>
</evidence>
<dbReference type="InterPro" id="IPR037978">
    <property type="entry name" value="TDRD7_LOTUS_3"/>
</dbReference>
<evidence type="ECO:0000256" key="1">
    <source>
        <dbReference type="ARBA" id="ARBA00004496"/>
    </source>
</evidence>
<evidence type="ECO:0000256" key="7">
    <source>
        <dbReference type="SAM" id="MobiDB-lite"/>
    </source>
</evidence>
<feature type="region of interest" description="Disordered" evidence="7">
    <location>
        <begin position="1"/>
        <end position="49"/>
    </location>
</feature>
<name>A0ABQ8MIB0_LABRO</name>
<evidence type="ECO:0000259" key="8">
    <source>
        <dbReference type="PROSITE" id="PS50304"/>
    </source>
</evidence>
<proteinExistence type="predicted"/>
<feature type="compositionally biased region" description="Basic and acidic residues" evidence="7">
    <location>
        <begin position="317"/>
        <end position="335"/>
    </location>
</feature>
<evidence type="ECO:0000313" key="11">
    <source>
        <dbReference type="Proteomes" id="UP000830375"/>
    </source>
</evidence>
<dbReference type="CDD" id="cd09974">
    <property type="entry name" value="LOTUS_3_TDRD7"/>
    <property type="match status" value="1"/>
</dbReference>
<keyword evidence="5" id="KW-0744">Spermatogenesis</keyword>
<dbReference type="EMBL" id="JACTAM010000007">
    <property type="protein sequence ID" value="KAI2662385.1"/>
    <property type="molecule type" value="Genomic_DNA"/>
</dbReference>
<dbReference type="PANTHER" id="PTHR22948:SF14">
    <property type="entry name" value="TUDOR DOMAIN-CONTAINING PROTEIN 7"/>
    <property type="match status" value="1"/>
</dbReference>
<sequence length="1178" mass="132113">MVRAALSGTHTHRLRDRPRGGHRDQCHRARPCHLNRPDRPTSTARFGGRQTHAHFVLQMADEELVKKMVRAVLQSSKSGVSLSNLQVEYKDLTGELIPYKQLGYGTLDALLHSMPSVVKLDKVQSGEVVCHATTGNEMTHITKLAARQRTAKRTGRPQVVNCQMRVKPAAPLVLNDYRLRLFWELQTHCQLQRFQGSRCPLISDSVVTWLAVIQQKAGIYIDLEGERGREREAGWTACAVSKQPAEFTAGLEAKPRTSLRQPDHRGRLGRGGGRGGGHGDPLPRTGSMRDSQSDVKGGRPHNTPPNTPTRRPSLPSERSDKRMTLSSRFQKEVHAHLSQNQQLSNAPSILNENTPAKPRVPHSAPYSPKLVQSRLKEVLNKHSNGLWVSKLPQLYREHYKQDLPNEALKDLEHWTHICTITSHSAATPPTHDKSPFHHKKPQTQRSSPTYKSSTPTSPSDLPLDVKQKLGELLMKYSSGLWAHALPKLYQDTYKCKLPEFVLDHLTLLSDICTIDYPMPDNPKRAILYAKVVEDENRNQSGLAGSELKETVERHLSSQTVPSLVIPREEYPSVLVVEASDTNSVILRYIGEGYSKAQEKLEDEMREFYGQDINKVALTSPLPGQLTAIRAEEEEEILRAQVCEVMADKVYYVDHGFSEVVNKSKLLELREKFYRLPFQATKCKLAGLESFSQEQAVLKRFESMATGKILLAEILERKEVPLVVLYDTSQDDDININAACMKALQDRSLESPLKVNSAYMNVNVTSVCSDGTIYCQVPSRGLTKLNEILEKTENYFHSQVTSELLVSRPFCGKNCLARYKGKWSRVEITNLHGSRVLDILFVDVGVQASVEVTELREIPPPLLRDLISTPAQALKCCLADLPVSVGSWTPDAVQWLRDTIAKVDESKRLAHVYLFTSKNFHDTSCSLNQQLADSNLWNHQKDVFLSSRGPSKSLNAPTSPATIQTSSLSTDGQDKAPHTPRRISSPLGSQSAPPGSPPEQLVLPPLLELPEIGQNMDVFVSVACHPGHFVLQPWQDMSKLVDLMGEMILHYNKMEEKPPKGVLTNGLVSVFQLDYGKHELVNCTQLRPLTQEFCQLPFQAITAQLAGVKPRQWSEEAAIVFRNHVEKKPLVAQLESVHEASQSWDRKVVIYLVDTSQEERDIWLHDIMAEFTDEMSNAA</sequence>
<feature type="domain" description="Tudor" evidence="8">
    <location>
        <begin position="807"/>
        <end position="864"/>
    </location>
</feature>
<reference evidence="10 11" key="1">
    <citation type="submission" date="2022-01" db="EMBL/GenBank/DDBJ databases">
        <title>A high-quality chromosome-level genome assembly of rohu carp, Labeo rohita.</title>
        <authorList>
            <person name="Arick M.A. II"/>
            <person name="Hsu C.-Y."/>
            <person name="Magbanua Z."/>
            <person name="Pechanova O."/>
            <person name="Grover C."/>
            <person name="Miller E."/>
            <person name="Thrash A."/>
            <person name="Ezzel L."/>
            <person name="Alam S."/>
            <person name="Benzie J."/>
            <person name="Hamilton M."/>
            <person name="Karsi A."/>
            <person name="Lawrence M.L."/>
            <person name="Peterson D.G."/>
        </authorList>
    </citation>
    <scope>NUCLEOTIDE SEQUENCE [LARGE SCALE GENOMIC DNA]</scope>
    <source>
        <strain evidence="11">BAU-BD-2019</strain>
        <tissue evidence="10">Blood</tissue>
    </source>
</reference>
<dbReference type="Gene3D" id="2.40.50.90">
    <property type="match status" value="3"/>
</dbReference>
<dbReference type="SUPFAM" id="SSF63748">
    <property type="entry name" value="Tudor/PWWP/MBT"/>
    <property type="match status" value="3"/>
</dbReference>
<evidence type="ECO:0000256" key="4">
    <source>
        <dbReference type="ARBA" id="ARBA00022782"/>
    </source>
</evidence>
<feature type="compositionally biased region" description="Polar residues" evidence="7">
    <location>
        <begin position="947"/>
        <end position="970"/>
    </location>
</feature>
<dbReference type="InterPro" id="IPR050621">
    <property type="entry name" value="Tudor_domain_containing"/>
</dbReference>